<name>A0A075HD27_9ARCH</name>
<dbReference type="EMBL" id="KF900926">
    <property type="protein sequence ID" value="AIF11778.1"/>
    <property type="molecule type" value="Genomic_DNA"/>
</dbReference>
<dbReference type="SUPFAM" id="SSF53686">
    <property type="entry name" value="Tryptophan synthase beta subunit-like PLP-dependent enzymes"/>
    <property type="match status" value="1"/>
</dbReference>
<organism evidence="2">
    <name type="scientific">uncultured marine thaumarchaeote KM3_53_E03</name>
    <dbReference type="NCBI Taxonomy" id="1456184"/>
    <lineage>
        <taxon>Archaea</taxon>
        <taxon>Nitrososphaerota</taxon>
        <taxon>environmental samples</taxon>
    </lineage>
</organism>
<dbReference type="InterPro" id="IPR001926">
    <property type="entry name" value="TrpB-like_PALP"/>
</dbReference>
<accession>A0A075HD27</accession>
<dbReference type="Pfam" id="PF00291">
    <property type="entry name" value="PALP"/>
    <property type="match status" value="1"/>
</dbReference>
<dbReference type="InterPro" id="IPR036052">
    <property type="entry name" value="TrpB-like_PALP_sf"/>
</dbReference>
<dbReference type="PANTHER" id="PTHR10314">
    <property type="entry name" value="CYSTATHIONINE BETA-SYNTHASE"/>
    <property type="match status" value="1"/>
</dbReference>
<dbReference type="GO" id="GO:0004124">
    <property type="term" value="F:cysteine synthase activity"/>
    <property type="evidence" value="ECO:0007669"/>
    <property type="project" value="UniProtKB-EC"/>
</dbReference>
<feature type="domain" description="Tryptophan synthase beta chain-like PALP" evidence="1">
    <location>
        <begin position="8"/>
        <end position="297"/>
    </location>
</feature>
<dbReference type="CDD" id="cd01561">
    <property type="entry name" value="CBS_like"/>
    <property type="match status" value="1"/>
</dbReference>
<dbReference type="Gene3D" id="3.40.50.1100">
    <property type="match status" value="2"/>
</dbReference>
<dbReference type="InterPro" id="IPR050214">
    <property type="entry name" value="Cys_Synth/Cystath_Beta-Synth"/>
</dbReference>
<protein>
    <submittedName>
        <fullName evidence="2">Cysteine synthase A (CysK)</fullName>
        <ecNumber evidence="2">2.5.1.47</ecNumber>
    </submittedName>
</protein>
<reference evidence="2" key="1">
    <citation type="journal article" date="2014" name="Genome Biol. Evol.">
        <title>Pangenome evidence for extensive interdomain horizontal transfer affecting lineage core and shell genes in uncultured planktonic thaumarchaeota and euryarchaeota.</title>
        <authorList>
            <person name="Deschamps P."/>
            <person name="Zivanovic Y."/>
            <person name="Moreira D."/>
            <person name="Rodriguez-Valera F."/>
            <person name="Lopez-Garcia P."/>
        </authorList>
    </citation>
    <scope>NUCLEOTIDE SEQUENCE</scope>
</reference>
<dbReference type="EC" id="2.5.1.47" evidence="2"/>
<proteinExistence type="predicted"/>
<evidence type="ECO:0000313" key="2">
    <source>
        <dbReference type="EMBL" id="AIF11778.1"/>
    </source>
</evidence>
<dbReference type="AlphaFoldDB" id="A0A075HD27"/>
<keyword evidence="2" id="KW-0808">Transferase</keyword>
<evidence type="ECO:0000259" key="1">
    <source>
        <dbReference type="Pfam" id="PF00291"/>
    </source>
</evidence>
<gene>
    <name evidence="2" type="primary">cysK</name>
</gene>
<sequence length="308" mass="32739">MNKQINLLDAIGNTPIVKLNRIVPDNAAEVWVKLEGLNPTGSYKDRVAVSVLRNALLRGDVKVGQKVVEYTGGSTGTSLAFVSAVLGLNFTAIFSDAFSKTKQQSMEAFGAEVIVIKSNNGTITPDLIETMKNKAYELADDQDTFYVNQFGSPDVIKGYEALGKEIINQIDGNVDVLCTSVGTGGALMGTYLGLVNFGINPKLIALEPLQSPTLTKGKGGAHKVEGIGLGFEPPFLDKTKLDSVRAIDQNKAFDMCRLLAKEEGVFGGGSTGLNVCAAIEIAKEIGPGKKIVTLNCDNGLKYLGSDIF</sequence>